<organism evidence="2 3">
    <name type="scientific">Handroanthus impetiginosus</name>
    <dbReference type="NCBI Taxonomy" id="429701"/>
    <lineage>
        <taxon>Eukaryota</taxon>
        <taxon>Viridiplantae</taxon>
        <taxon>Streptophyta</taxon>
        <taxon>Embryophyta</taxon>
        <taxon>Tracheophyta</taxon>
        <taxon>Spermatophyta</taxon>
        <taxon>Magnoliopsida</taxon>
        <taxon>eudicotyledons</taxon>
        <taxon>Gunneridae</taxon>
        <taxon>Pentapetalae</taxon>
        <taxon>asterids</taxon>
        <taxon>lamiids</taxon>
        <taxon>Lamiales</taxon>
        <taxon>Bignoniaceae</taxon>
        <taxon>Crescentiina</taxon>
        <taxon>Tabebuia alliance</taxon>
        <taxon>Handroanthus</taxon>
    </lineage>
</organism>
<sequence length="254" mass="27272">MQSQDIRKWFMTQHKKSTGNNNSSKPTKTSTPEKPPAASPQPEKMVQGVQECSGRRKTSKYFAKDGQSAKDEMEVEEVPAKKNARKGSTELPSNVMPPPGKKIQKLENDDEDDDFITPTSRKVSVESTPNKKLKSGSGRGVPQKIVEGSDEDDDGKVKSNLKSAGRGRGRGAKGSSPTTAKGKDADEDDAEDMDDADAKSVKPAGRGRGGRGAPGGGRGRGGGGRGGFMNFGERKDPPHKGEKVKRLRNFDSLF</sequence>
<accession>A0A2G9G683</accession>
<feature type="compositionally biased region" description="Low complexity" evidence="1">
    <location>
        <begin position="18"/>
        <end position="32"/>
    </location>
</feature>
<proteinExistence type="predicted"/>
<keyword evidence="3" id="KW-1185">Reference proteome</keyword>
<dbReference type="EMBL" id="NKXS01006739">
    <property type="protein sequence ID" value="PIN00826.1"/>
    <property type="molecule type" value="Genomic_DNA"/>
</dbReference>
<feature type="compositionally biased region" description="Gly residues" evidence="1">
    <location>
        <begin position="206"/>
        <end position="229"/>
    </location>
</feature>
<feature type="region of interest" description="Disordered" evidence="1">
    <location>
        <begin position="1"/>
        <end position="254"/>
    </location>
</feature>
<protein>
    <submittedName>
        <fullName evidence="2">Uncharacterized protein</fullName>
    </submittedName>
</protein>
<comment type="caution">
    <text evidence="2">The sequence shown here is derived from an EMBL/GenBank/DDBJ whole genome shotgun (WGS) entry which is preliminary data.</text>
</comment>
<dbReference type="STRING" id="429701.A0A2G9G683"/>
<evidence type="ECO:0000256" key="1">
    <source>
        <dbReference type="SAM" id="MobiDB-lite"/>
    </source>
</evidence>
<feature type="compositionally biased region" description="Polar residues" evidence="1">
    <location>
        <begin position="117"/>
        <end position="130"/>
    </location>
</feature>
<name>A0A2G9G683_9LAMI</name>
<feature type="compositionally biased region" description="Basic and acidic residues" evidence="1">
    <location>
        <begin position="232"/>
        <end position="241"/>
    </location>
</feature>
<reference evidence="3" key="1">
    <citation type="journal article" date="2018" name="Gigascience">
        <title>Genome assembly of the Pink Ipe (Handroanthus impetiginosus, Bignoniaceae), a highly valued, ecologically keystone Neotropical timber forest tree.</title>
        <authorList>
            <person name="Silva-Junior O.B."/>
            <person name="Grattapaglia D."/>
            <person name="Novaes E."/>
            <person name="Collevatti R.G."/>
        </authorList>
    </citation>
    <scope>NUCLEOTIDE SEQUENCE [LARGE SCALE GENOMIC DNA]</scope>
    <source>
        <strain evidence="3">cv. UFG-1</strain>
    </source>
</reference>
<evidence type="ECO:0000313" key="2">
    <source>
        <dbReference type="EMBL" id="PIN00826.1"/>
    </source>
</evidence>
<dbReference type="OrthoDB" id="1725114at2759"/>
<evidence type="ECO:0000313" key="3">
    <source>
        <dbReference type="Proteomes" id="UP000231279"/>
    </source>
</evidence>
<feature type="compositionally biased region" description="Acidic residues" evidence="1">
    <location>
        <begin position="185"/>
        <end position="195"/>
    </location>
</feature>
<gene>
    <name evidence="2" type="ORF">CDL12_26673</name>
</gene>
<dbReference type="Proteomes" id="UP000231279">
    <property type="component" value="Unassembled WGS sequence"/>
</dbReference>
<dbReference type="AlphaFoldDB" id="A0A2G9G683"/>